<dbReference type="SUPFAM" id="SSF48371">
    <property type="entry name" value="ARM repeat"/>
    <property type="match status" value="1"/>
</dbReference>
<keyword evidence="3" id="KW-1185">Reference proteome</keyword>
<organism evidence="2 3">
    <name type="scientific">Atractosteus spatula</name>
    <name type="common">Alligator gar</name>
    <name type="synonym">Lepisosteus spatula</name>
    <dbReference type="NCBI Taxonomy" id="7917"/>
    <lineage>
        <taxon>Eukaryota</taxon>
        <taxon>Metazoa</taxon>
        <taxon>Chordata</taxon>
        <taxon>Craniata</taxon>
        <taxon>Vertebrata</taxon>
        <taxon>Euteleostomi</taxon>
        <taxon>Actinopterygii</taxon>
        <taxon>Neopterygii</taxon>
        <taxon>Holostei</taxon>
        <taxon>Semionotiformes</taxon>
        <taxon>Lepisosteidae</taxon>
        <taxon>Atractosteus</taxon>
    </lineage>
</organism>
<dbReference type="AlphaFoldDB" id="A0A8J7NFL3"/>
<gene>
    <name evidence="2" type="primary">Glmn</name>
    <name evidence="2" type="ORF">GTO95_0013262</name>
</gene>
<dbReference type="EMBL" id="JAAWVO010011080">
    <property type="protein sequence ID" value="MBN3313274.1"/>
    <property type="molecule type" value="Genomic_DNA"/>
</dbReference>
<dbReference type="Proteomes" id="UP000736164">
    <property type="component" value="Unassembled WGS sequence"/>
</dbReference>
<comment type="caution">
    <text evidence="2">The sequence shown here is derived from an EMBL/GenBank/DDBJ whole genome shotgun (WGS) entry which is preliminary data.</text>
</comment>
<dbReference type="InterPro" id="IPR016024">
    <property type="entry name" value="ARM-type_fold"/>
</dbReference>
<name>A0A8J7NFL3_ATRSP</name>
<dbReference type="InterPro" id="IPR019516">
    <property type="entry name" value="Glomulin/ALF4"/>
</dbReference>
<evidence type="ECO:0000313" key="3">
    <source>
        <dbReference type="Proteomes" id="UP000736164"/>
    </source>
</evidence>
<proteinExistence type="predicted"/>
<sequence length="635" mass="71371">MALEQLYDMLQRCQVLADDSFRPEDYEQFQSAGRACLERGSAAQVLEVVQDEKNKAVALHEHSSTRKSPANEAKPTAAGQRETQLLQGQVSLLSGAAIVRSMGWNLLGPLVQVILQKDEKSLQHCLSIFAHLLDVCSPKELLVGLLEQVEDADPDKIAETISLLLPPLQTVLLKLGDKKASSVGMALSTILNQLSRLPVPYTREQEEDDAHGLCRCCTALPGFVEPLVEEAKQTRPGGRGAELRTELLKFCMKSLREPLLQAQLGGDPDSPADSPLRRFASQILATLLSLGESLPHLLFHHVLKKKEEPGFLEEDARYSRESLACLAYLLFVQRTAIDRFPTVFSPVFVLRCNMQYVDILLSRTEESRVSKGLDLYEQSLVRTEDGSLPVELLELRVFLSVPQNLVKVMTLCPIPHLRTKGLAVFQLSIDKFDMEAKYKLFRCLLKTSHHAGVEGYIIKNIKNQIDFALKPGNSSVWFSGAQLLPLLRSVLTLPEGPETDLLQNLDRVMESLNLLRYLLIRDKEWDNQATLLDFQTGIWTELYKIEENYLKPLRTGLNMSKAHYEAELKSTKEIKKLKGQKESRPVCTVTVGNEKLPNMTPEMQVQVLHSALFTFDLIESVLTRIEEIIEVKVKP</sequence>
<dbReference type="PANTHER" id="PTHR15430:SF1">
    <property type="entry name" value="GLOMULIN"/>
    <property type="match status" value="1"/>
</dbReference>
<reference evidence="2" key="1">
    <citation type="journal article" date="2021" name="Cell">
        <title>Tracing the genetic footprints of vertebrate landing in non-teleost ray-finned fishes.</title>
        <authorList>
            <person name="Bi X."/>
            <person name="Wang K."/>
            <person name="Yang L."/>
            <person name="Pan H."/>
            <person name="Jiang H."/>
            <person name="Wei Q."/>
            <person name="Fang M."/>
            <person name="Yu H."/>
            <person name="Zhu C."/>
            <person name="Cai Y."/>
            <person name="He Y."/>
            <person name="Gan X."/>
            <person name="Zeng H."/>
            <person name="Yu D."/>
            <person name="Zhu Y."/>
            <person name="Jiang H."/>
            <person name="Qiu Q."/>
            <person name="Yang H."/>
            <person name="Zhang Y.E."/>
            <person name="Wang W."/>
            <person name="Zhu M."/>
            <person name="He S."/>
            <person name="Zhang G."/>
        </authorList>
    </citation>
    <scope>NUCLEOTIDE SEQUENCE</scope>
    <source>
        <strain evidence="2">Allg_001</strain>
    </source>
</reference>
<dbReference type="Pfam" id="PF08568">
    <property type="entry name" value="Kinetochor_Ybp2"/>
    <property type="match status" value="1"/>
</dbReference>
<dbReference type="PANTHER" id="PTHR15430">
    <property type="entry name" value="GLOMULIN"/>
    <property type="match status" value="1"/>
</dbReference>
<feature type="non-terminal residue" evidence="2">
    <location>
        <position position="1"/>
    </location>
</feature>
<evidence type="ECO:0000313" key="2">
    <source>
        <dbReference type="EMBL" id="MBN3313274.1"/>
    </source>
</evidence>
<accession>A0A8J7NFL3</accession>
<protein>
    <submittedName>
        <fullName evidence="2">GLMN protein</fullName>
    </submittedName>
</protein>
<feature type="non-terminal residue" evidence="2">
    <location>
        <position position="635"/>
    </location>
</feature>
<dbReference type="InterPro" id="IPR013877">
    <property type="entry name" value="YAP-bd/ALF4/Glomulin"/>
</dbReference>
<dbReference type="GO" id="GO:0005737">
    <property type="term" value="C:cytoplasm"/>
    <property type="evidence" value="ECO:0007669"/>
    <property type="project" value="TreeGrafter"/>
</dbReference>
<dbReference type="GO" id="GO:0055105">
    <property type="term" value="F:ubiquitin-protein transferase inhibitor activity"/>
    <property type="evidence" value="ECO:0007669"/>
    <property type="project" value="TreeGrafter"/>
</dbReference>
<evidence type="ECO:0000256" key="1">
    <source>
        <dbReference type="SAM" id="MobiDB-lite"/>
    </source>
</evidence>
<feature type="region of interest" description="Disordered" evidence="1">
    <location>
        <begin position="57"/>
        <end position="80"/>
    </location>
</feature>